<evidence type="ECO:0000313" key="2">
    <source>
        <dbReference type="EMBL" id="KAJ9150071.1"/>
    </source>
</evidence>
<dbReference type="AlphaFoldDB" id="A0AA38RHW8"/>
<organism evidence="2 3">
    <name type="scientific">Coniochaeta hoffmannii</name>
    <dbReference type="NCBI Taxonomy" id="91930"/>
    <lineage>
        <taxon>Eukaryota</taxon>
        <taxon>Fungi</taxon>
        <taxon>Dikarya</taxon>
        <taxon>Ascomycota</taxon>
        <taxon>Pezizomycotina</taxon>
        <taxon>Sordariomycetes</taxon>
        <taxon>Sordariomycetidae</taxon>
        <taxon>Coniochaetales</taxon>
        <taxon>Coniochaetaceae</taxon>
        <taxon>Coniochaeta</taxon>
    </lineage>
</organism>
<keyword evidence="1" id="KW-0732">Signal</keyword>
<evidence type="ECO:0000313" key="3">
    <source>
        <dbReference type="Proteomes" id="UP001174691"/>
    </source>
</evidence>
<dbReference type="EMBL" id="JANBVN010000075">
    <property type="protein sequence ID" value="KAJ9150071.1"/>
    <property type="molecule type" value="Genomic_DNA"/>
</dbReference>
<evidence type="ECO:0000256" key="1">
    <source>
        <dbReference type="SAM" id="SignalP"/>
    </source>
</evidence>
<protein>
    <submittedName>
        <fullName evidence="2">Uncharacterized protein</fullName>
    </submittedName>
</protein>
<accession>A0AA38RHW8</accession>
<reference evidence="2" key="1">
    <citation type="submission" date="2022-07" db="EMBL/GenBank/DDBJ databases">
        <title>Fungi with potential for degradation of polypropylene.</title>
        <authorList>
            <person name="Gostincar C."/>
        </authorList>
    </citation>
    <scope>NUCLEOTIDE SEQUENCE</scope>
    <source>
        <strain evidence="2">EXF-13287</strain>
    </source>
</reference>
<dbReference type="Proteomes" id="UP001174691">
    <property type="component" value="Unassembled WGS sequence"/>
</dbReference>
<sequence>MLLSKLSWLVLVIQCLDCLAYDITTRKLPKGSLGVTLDYSLAMTFGQETPGKQSNVRRSWAWSSHLTFKNPVSEITPGQMWKIAADAYAEMEVDRAQYGIGARQKSRAMSVLAWGNELILSSTQKGGDSFSYRFQGTQVLDDLRLCQQVWKDATENDLEHRAAAMCAEPMACQLYYSMNAITHLASQHARVCTVVENGQGVVEQQDPCPPPHQEGNIWGCSTFVASQNLQVLDKATPAQAYDLKTLAGGLMVRDQVQLCSAVRRLDGT</sequence>
<comment type="caution">
    <text evidence="2">The sequence shown here is derived from an EMBL/GenBank/DDBJ whole genome shotgun (WGS) entry which is preliminary data.</text>
</comment>
<gene>
    <name evidence="2" type="ORF">NKR19_g5451</name>
</gene>
<proteinExistence type="predicted"/>
<keyword evidence="3" id="KW-1185">Reference proteome</keyword>
<name>A0AA38RHW8_9PEZI</name>
<feature type="signal peptide" evidence="1">
    <location>
        <begin position="1"/>
        <end position="20"/>
    </location>
</feature>
<feature type="chain" id="PRO_5041277789" evidence="1">
    <location>
        <begin position="21"/>
        <end position="268"/>
    </location>
</feature>